<organism evidence="1 2">
    <name type="scientific">Pluteus cervinus</name>
    <dbReference type="NCBI Taxonomy" id="181527"/>
    <lineage>
        <taxon>Eukaryota</taxon>
        <taxon>Fungi</taxon>
        <taxon>Dikarya</taxon>
        <taxon>Basidiomycota</taxon>
        <taxon>Agaricomycotina</taxon>
        <taxon>Agaricomycetes</taxon>
        <taxon>Agaricomycetidae</taxon>
        <taxon>Agaricales</taxon>
        <taxon>Pluteineae</taxon>
        <taxon>Pluteaceae</taxon>
        <taxon>Pluteus</taxon>
    </lineage>
</organism>
<accession>A0ACD3API9</accession>
<gene>
    <name evidence="1" type="ORF">BDN72DRAFT_74132</name>
</gene>
<keyword evidence="2" id="KW-1185">Reference proteome</keyword>
<name>A0ACD3API9_9AGAR</name>
<evidence type="ECO:0000313" key="1">
    <source>
        <dbReference type="EMBL" id="TFK67868.1"/>
    </source>
</evidence>
<protein>
    <submittedName>
        <fullName evidence="1">Uncharacterized protein</fullName>
    </submittedName>
</protein>
<sequence>MGLPVRAILIGIDQYPDPFPHLTHAVYDATAMESCLRFLGMTGEITLLTNCQATRDNIISTILSLTADRTLRRGDPILIFFSGLAGKELAGCGSICPVDAHEGGISDETLLQTLGQVVGACGNNITLFLDCAGEMFSWECPGSCTIFAPDTSEETKAGGIFTQALIKALVSCESTLDNMTPWSLKTAIQTAIGCPTVRCWGKNVNQPLFHSQGEQGHHAPIQCHQAANGSVILAAGAAHGVRTGAVYGAYAGNLKSGMARLAGLTVRSLNDDGVTSVLQVIGQPHLPLVFHAIEERGYADPVKVFIAGEGDERPIIENLAAWEEVPEDQAHVTAKKLESNKVSFVWNGARNYKRERPSGDIVYEDSDISSIRRFMRRAARFNSIVFAPRPPNSTMASQLRVQFFKADGVSRTNLLPSDSFEVGLDECKDFECNNLDTLYSYCLAFTNHNPYPLWLYILVCNPVDLTIRTWYAPPLGSYKPPLEENGTLAVHGLFSIFFGWQPDRNLDFLHIKIFATKEKTDFGFLAQWFVSPIEDNLRGFRQADDPISTISEEGYTDHLMPTNLNQRDPNSQWASRLITLVPRYMAAKDGTNGVED</sequence>
<proteinExistence type="predicted"/>
<reference evidence="1 2" key="1">
    <citation type="journal article" date="2019" name="Nat. Ecol. Evol.">
        <title>Megaphylogeny resolves global patterns of mushroom evolution.</title>
        <authorList>
            <person name="Varga T."/>
            <person name="Krizsan K."/>
            <person name="Foldi C."/>
            <person name="Dima B."/>
            <person name="Sanchez-Garcia M."/>
            <person name="Sanchez-Ramirez S."/>
            <person name="Szollosi G.J."/>
            <person name="Szarkandi J.G."/>
            <person name="Papp V."/>
            <person name="Albert L."/>
            <person name="Andreopoulos W."/>
            <person name="Angelini C."/>
            <person name="Antonin V."/>
            <person name="Barry K.W."/>
            <person name="Bougher N.L."/>
            <person name="Buchanan P."/>
            <person name="Buyck B."/>
            <person name="Bense V."/>
            <person name="Catcheside P."/>
            <person name="Chovatia M."/>
            <person name="Cooper J."/>
            <person name="Damon W."/>
            <person name="Desjardin D."/>
            <person name="Finy P."/>
            <person name="Geml J."/>
            <person name="Haridas S."/>
            <person name="Hughes K."/>
            <person name="Justo A."/>
            <person name="Karasinski D."/>
            <person name="Kautmanova I."/>
            <person name="Kiss B."/>
            <person name="Kocsube S."/>
            <person name="Kotiranta H."/>
            <person name="LaButti K.M."/>
            <person name="Lechner B.E."/>
            <person name="Liimatainen K."/>
            <person name="Lipzen A."/>
            <person name="Lukacs Z."/>
            <person name="Mihaltcheva S."/>
            <person name="Morgado L.N."/>
            <person name="Niskanen T."/>
            <person name="Noordeloos M.E."/>
            <person name="Ohm R.A."/>
            <person name="Ortiz-Santana B."/>
            <person name="Ovrebo C."/>
            <person name="Racz N."/>
            <person name="Riley R."/>
            <person name="Savchenko A."/>
            <person name="Shiryaev A."/>
            <person name="Soop K."/>
            <person name="Spirin V."/>
            <person name="Szebenyi C."/>
            <person name="Tomsovsky M."/>
            <person name="Tulloss R.E."/>
            <person name="Uehling J."/>
            <person name="Grigoriev I.V."/>
            <person name="Vagvolgyi C."/>
            <person name="Papp T."/>
            <person name="Martin F.M."/>
            <person name="Miettinen O."/>
            <person name="Hibbett D.S."/>
            <person name="Nagy L.G."/>
        </authorList>
    </citation>
    <scope>NUCLEOTIDE SEQUENCE [LARGE SCALE GENOMIC DNA]</scope>
    <source>
        <strain evidence="1 2">NL-1719</strain>
    </source>
</reference>
<dbReference type="EMBL" id="ML208365">
    <property type="protein sequence ID" value="TFK67868.1"/>
    <property type="molecule type" value="Genomic_DNA"/>
</dbReference>
<dbReference type="Proteomes" id="UP000308600">
    <property type="component" value="Unassembled WGS sequence"/>
</dbReference>
<evidence type="ECO:0000313" key="2">
    <source>
        <dbReference type="Proteomes" id="UP000308600"/>
    </source>
</evidence>